<dbReference type="AlphaFoldDB" id="A0A645BYH2"/>
<accession>A0A645BYH2</accession>
<name>A0A645BYH2_9ZZZZ</name>
<dbReference type="EMBL" id="VSSQ01023392">
    <property type="protein sequence ID" value="MPM70295.1"/>
    <property type="molecule type" value="Genomic_DNA"/>
</dbReference>
<gene>
    <name evidence="2" type="ORF">SDC9_117250</name>
</gene>
<reference evidence="2" key="1">
    <citation type="submission" date="2019-08" db="EMBL/GenBank/DDBJ databases">
        <authorList>
            <person name="Kucharzyk K."/>
            <person name="Murdoch R.W."/>
            <person name="Higgins S."/>
            <person name="Loffler F."/>
        </authorList>
    </citation>
    <scope>NUCLEOTIDE SEQUENCE</scope>
</reference>
<evidence type="ECO:0000313" key="2">
    <source>
        <dbReference type="EMBL" id="MPM70295.1"/>
    </source>
</evidence>
<sequence length="103" mass="11106">MVSKKDALRLQHVPVSSHIASGCCQQGATGSPPARSVIGTRPEYTVKGGEVSTGKTGRKSDLIVLVSLIHGVAQLNRFLHPLEVQPLILHILDDEVERFDQLG</sequence>
<organism evidence="2">
    <name type="scientific">bioreactor metagenome</name>
    <dbReference type="NCBI Taxonomy" id="1076179"/>
    <lineage>
        <taxon>unclassified sequences</taxon>
        <taxon>metagenomes</taxon>
        <taxon>ecological metagenomes</taxon>
    </lineage>
</organism>
<comment type="caution">
    <text evidence="2">The sequence shown here is derived from an EMBL/GenBank/DDBJ whole genome shotgun (WGS) entry which is preliminary data.</text>
</comment>
<protein>
    <submittedName>
        <fullName evidence="2">Uncharacterized protein</fullName>
    </submittedName>
</protein>
<feature type="region of interest" description="Disordered" evidence="1">
    <location>
        <begin position="21"/>
        <end position="41"/>
    </location>
</feature>
<evidence type="ECO:0000256" key="1">
    <source>
        <dbReference type="SAM" id="MobiDB-lite"/>
    </source>
</evidence>
<proteinExistence type="predicted"/>
<dbReference type="PROSITE" id="PS51257">
    <property type="entry name" value="PROKAR_LIPOPROTEIN"/>
    <property type="match status" value="1"/>
</dbReference>